<reference evidence="2" key="1">
    <citation type="submission" date="2016-10" db="EMBL/GenBank/DDBJ databases">
        <authorList>
            <person name="Varghese N."/>
        </authorList>
    </citation>
    <scope>NUCLEOTIDE SEQUENCE</scope>
</reference>
<evidence type="ECO:0000313" key="2">
    <source>
        <dbReference type="EMBL" id="ASF00670.1"/>
    </source>
</evidence>
<dbReference type="EMBL" id="KY052848">
    <property type="protein sequence ID" value="ASF00670.1"/>
    <property type="molecule type" value="Genomic_DNA"/>
</dbReference>
<organism evidence="2">
    <name type="scientific">uncultured virus</name>
    <dbReference type="NCBI Taxonomy" id="340016"/>
    <lineage>
        <taxon>Viruses</taxon>
        <taxon>environmental samples</taxon>
    </lineage>
</organism>
<reference evidence="2" key="2">
    <citation type="journal article" date="2017" name="Nat. Commun.">
        <title>Single-virus genomics reveals hidden cosmopolitan and abundant viruses.</title>
        <authorList>
            <person name="Martinez-Hernandez F."/>
            <person name="Fornas O."/>
            <person name="Lluesma Gomez M."/>
            <person name="Bolduc B."/>
            <person name="de la Cruz Pena M.J."/>
            <person name="Martinez J.M."/>
            <person name="Anton J."/>
            <person name="Gasol J.M."/>
            <person name="Rosselli R."/>
            <person name="Rodriguez-Valera F."/>
            <person name="Sullivan M.B."/>
            <person name="Acinas S.G."/>
            <person name="Martinez-Garcia M."/>
        </authorList>
    </citation>
    <scope>NUCLEOTIDE SEQUENCE</scope>
</reference>
<proteinExistence type="predicted"/>
<evidence type="ECO:0000256" key="1">
    <source>
        <dbReference type="SAM" id="MobiDB-lite"/>
    </source>
</evidence>
<accession>A0A218MMZ7</accession>
<sequence length="124" mass="13878">MRFKEIAETPYLQKTLKQFGQQSKTGAPMPANKLPKGPIKSPVKSKIKQQNTQTNTQLMKKGTKMPIPTAQGQETDYEVDDVKGDEVTLTTKQPSQQAPQSIKVNKKDLNPVITNLQRRQKATT</sequence>
<name>A0A218MMZ7_9VIRU</name>
<protein>
    <submittedName>
        <fullName evidence="2">Uncharacterized protein</fullName>
    </submittedName>
</protein>
<feature type="compositionally biased region" description="Polar residues" evidence="1">
    <location>
        <begin position="88"/>
        <end position="103"/>
    </location>
</feature>
<feature type="region of interest" description="Disordered" evidence="1">
    <location>
        <begin position="18"/>
        <end position="124"/>
    </location>
</feature>